<gene>
    <name evidence="8" type="ORF">RchiOBHm_Chr5g0072801</name>
</gene>
<dbReference type="GO" id="GO:0006508">
    <property type="term" value="P:proteolysis"/>
    <property type="evidence" value="ECO:0007669"/>
    <property type="project" value="UniProtKB-KW"/>
</dbReference>
<dbReference type="InterPro" id="IPR011765">
    <property type="entry name" value="Pept_M16_N"/>
</dbReference>
<evidence type="ECO:0000313" key="9">
    <source>
        <dbReference type="Proteomes" id="UP000238479"/>
    </source>
</evidence>
<name>A0A2P6QKS6_ROSCH</name>
<keyword evidence="2" id="KW-0645">Protease</keyword>
<dbReference type="Proteomes" id="UP000238479">
    <property type="component" value="Chromosome 5"/>
</dbReference>
<dbReference type="EC" id="3.4.24.61" evidence="8"/>
<dbReference type="PROSITE" id="PS00143">
    <property type="entry name" value="INSULINASE"/>
    <property type="match status" value="1"/>
</dbReference>
<evidence type="ECO:0000256" key="2">
    <source>
        <dbReference type="ARBA" id="ARBA00022670"/>
    </source>
</evidence>
<evidence type="ECO:0000313" key="8">
    <source>
        <dbReference type="EMBL" id="PRQ34772.1"/>
    </source>
</evidence>
<organism evidence="8 9">
    <name type="scientific">Rosa chinensis</name>
    <name type="common">China rose</name>
    <dbReference type="NCBI Taxonomy" id="74649"/>
    <lineage>
        <taxon>Eukaryota</taxon>
        <taxon>Viridiplantae</taxon>
        <taxon>Streptophyta</taxon>
        <taxon>Embryophyta</taxon>
        <taxon>Tracheophyta</taxon>
        <taxon>Spermatophyta</taxon>
        <taxon>Magnoliopsida</taxon>
        <taxon>eudicotyledons</taxon>
        <taxon>Gunneridae</taxon>
        <taxon>Pentapetalae</taxon>
        <taxon>rosids</taxon>
        <taxon>fabids</taxon>
        <taxon>Rosales</taxon>
        <taxon>Rosaceae</taxon>
        <taxon>Rosoideae</taxon>
        <taxon>Rosoideae incertae sedis</taxon>
        <taxon>Rosa</taxon>
    </lineage>
</organism>
<accession>A0A2P6QKS6</accession>
<evidence type="ECO:0000256" key="1">
    <source>
        <dbReference type="ARBA" id="ARBA00007261"/>
    </source>
</evidence>
<dbReference type="SUPFAM" id="SSF63411">
    <property type="entry name" value="LuxS/MPP-like metallohydrolase"/>
    <property type="match status" value="1"/>
</dbReference>
<keyword evidence="6" id="KW-0482">Metalloprotease</keyword>
<dbReference type="GO" id="GO:0046872">
    <property type="term" value="F:metal ion binding"/>
    <property type="evidence" value="ECO:0007669"/>
    <property type="project" value="UniProtKB-KW"/>
</dbReference>
<dbReference type="InterPro" id="IPR001431">
    <property type="entry name" value="Pept_M16_Zn_BS"/>
</dbReference>
<dbReference type="GO" id="GO:0004222">
    <property type="term" value="F:metalloendopeptidase activity"/>
    <property type="evidence" value="ECO:0007669"/>
    <property type="project" value="UniProtKB-EC"/>
</dbReference>
<evidence type="ECO:0000256" key="4">
    <source>
        <dbReference type="ARBA" id="ARBA00022801"/>
    </source>
</evidence>
<keyword evidence="9" id="KW-1185">Reference proteome</keyword>
<dbReference type="STRING" id="74649.A0A2P6QKS6"/>
<dbReference type="InterPro" id="IPR050626">
    <property type="entry name" value="Peptidase_M16"/>
</dbReference>
<dbReference type="EMBL" id="PDCK01000043">
    <property type="protein sequence ID" value="PRQ34772.1"/>
    <property type="molecule type" value="Genomic_DNA"/>
</dbReference>
<evidence type="ECO:0000259" key="7">
    <source>
        <dbReference type="Pfam" id="PF00675"/>
    </source>
</evidence>
<sequence length="48" mass="5368">MCVGIGSFSDPMEAQGLAHFLEHMLFMGSTKFAVENEVCLHRVHILFS</sequence>
<dbReference type="Gene3D" id="3.30.830.10">
    <property type="entry name" value="Metalloenzyme, LuxS/M16 peptidase-like"/>
    <property type="match status" value="1"/>
</dbReference>
<reference evidence="8 9" key="1">
    <citation type="journal article" date="2018" name="Nat. Genet.">
        <title>The Rosa genome provides new insights in the design of modern roses.</title>
        <authorList>
            <person name="Bendahmane M."/>
        </authorList>
    </citation>
    <scope>NUCLEOTIDE SEQUENCE [LARGE SCALE GENOMIC DNA]</scope>
    <source>
        <strain evidence="9">cv. Old Blush</strain>
    </source>
</reference>
<evidence type="ECO:0000256" key="3">
    <source>
        <dbReference type="ARBA" id="ARBA00022723"/>
    </source>
</evidence>
<protein>
    <submittedName>
        <fullName evidence="8">Putative nardilysin</fullName>
        <ecNumber evidence="8">3.4.24.61</ecNumber>
    </submittedName>
</protein>
<dbReference type="Gramene" id="PRQ34772">
    <property type="protein sequence ID" value="PRQ34772"/>
    <property type="gene ID" value="RchiOBHm_Chr5g0072801"/>
</dbReference>
<evidence type="ECO:0000256" key="5">
    <source>
        <dbReference type="ARBA" id="ARBA00022833"/>
    </source>
</evidence>
<comment type="similarity">
    <text evidence="1">Belongs to the peptidase M16 family.</text>
</comment>
<keyword evidence="5" id="KW-0862">Zinc</keyword>
<dbReference type="Pfam" id="PF00675">
    <property type="entry name" value="Peptidase_M16"/>
    <property type="match status" value="1"/>
</dbReference>
<feature type="domain" description="Peptidase M16 N-terminal" evidence="7">
    <location>
        <begin position="1"/>
        <end position="34"/>
    </location>
</feature>
<keyword evidence="3" id="KW-0479">Metal-binding</keyword>
<dbReference type="AlphaFoldDB" id="A0A2P6QKS6"/>
<evidence type="ECO:0000256" key="6">
    <source>
        <dbReference type="ARBA" id="ARBA00023049"/>
    </source>
</evidence>
<dbReference type="InterPro" id="IPR011249">
    <property type="entry name" value="Metalloenz_LuxS/M16"/>
</dbReference>
<dbReference type="PANTHER" id="PTHR43690">
    <property type="entry name" value="NARDILYSIN"/>
    <property type="match status" value="1"/>
</dbReference>
<dbReference type="PANTHER" id="PTHR43690:SF18">
    <property type="entry name" value="INSULIN-DEGRADING ENZYME-RELATED"/>
    <property type="match status" value="1"/>
</dbReference>
<comment type="caution">
    <text evidence="8">The sequence shown here is derived from an EMBL/GenBank/DDBJ whole genome shotgun (WGS) entry which is preliminary data.</text>
</comment>
<proteinExistence type="inferred from homology"/>
<keyword evidence="4 8" id="KW-0378">Hydrolase</keyword>